<dbReference type="Proteomes" id="UP000433089">
    <property type="component" value="Unassembled WGS sequence"/>
</dbReference>
<evidence type="ECO:0000313" key="5">
    <source>
        <dbReference type="Proteomes" id="UP000433089"/>
    </source>
</evidence>
<dbReference type="AlphaFoldDB" id="A0A653XSN7"/>
<gene>
    <name evidence="4" type="ORF">BACI348_50892</name>
</gene>
<keyword evidence="1" id="KW-0378">Hydrolase</keyword>
<feature type="compositionally biased region" description="Basic and acidic residues" evidence="3">
    <location>
        <begin position="47"/>
        <end position="56"/>
    </location>
</feature>
<feature type="active site" description="Proton donor/acceptor" evidence="2">
    <location>
        <position position="115"/>
    </location>
</feature>
<proteinExistence type="predicted"/>
<dbReference type="Gene3D" id="2.40.260.10">
    <property type="entry name" value="Sortase"/>
    <property type="match status" value="1"/>
</dbReference>
<accession>A0A653XSN7</accession>
<dbReference type="RefSeq" id="WP_061420656.1">
    <property type="nucleotide sequence ID" value="NZ_CANLBL010000001.1"/>
</dbReference>
<evidence type="ECO:0000313" key="4">
    <source>
        <dbReference type="EMBL" id="VXC33116.1"/>
    </source>
</evidence>
<dbReference type="InterPro" id="IPR005754">
    <property type="entry name" value="Sortase"/>
</dbReference>
<dbReference type="InterPro" id="IPR023365">
    <property type="entry name" value="Sortase_dom-sf"/>
</dbReference>
<dbReference type="EMBL" id="CABWLH010000010">
    <property type="protein sequence ID" value="VXC33116.1"/>
    <property type="molecule type" value="Genomic_DNA"/>
</dbReference>
<feature type="compositionally biased region" description="Polar residues" evidence="3">
    <location>
        <begin position="28"/>
        <end position="45"/>
    </location>
</feature>
<organism evidence="4 5">
    <name type="scientific">Bacillus altitudinis</name>
    <dbReference type="NCBI Taxonomy" id="293387"/>
    <lineage>
        <taxon>Bacteria</taxon>
        <taxon>Bacillati</taxon>
        <taxon>Bacillota</taxon>
        <taxon>Bacilli</taxon>
        <taxon>Bacillales</taxon>
        <taxon>Bacillaceae</taxon>
        <taxon>Bacillus</taxon>
    </lineage>
</organism>
<evidence type="ECO:0000256" key="1">
    <source>
        <dbReference type="ARBA" id="ARBA00022801"/>
    </source>
</evidence>
<evidence type="ECO:0000256" key="3">
    <source>
        <dbReference type="SAM" id="MobiDB-lite"/>
    </source>
</evidence>
<feature type="region of interest" description="Disordered" evidence="3">
    <location>
        <begin position="24"/>
        <end position="59"/>
    </location>
</feature>
<dbReference type="SUPFAM" id="SSF63817">
    <property type="entry name" value="Sortase"/>
    <property type="match status" value="1"/>
</dbReference>
<reference evidence="4 5" key="1">
    <citation type="submission" date="2019-10" db="EMBL/GenBank/DDBJ databases">
        <authorList>
            <person name="Karimi E."/>
        </authorList>
    </citation>
    <scope>NUCLEOTIDE SEQUENCE [LARGE SCALE GENOMIC DNA]</scope>
    <source>
        <strain evidence="4">Bacillus sp. 348</strain>
    </source>
</reference>
<dbReference type="GO" id="GO:0016787">
    <property type="term" value="F:hydrolase activity"/>
    <property type="evidence" value="ECO:0007669"/>
    <property type="project" value="UniProtKB-KW"/>
</dbReference>
<dbReference type="Pfam" id="PF04203">
    <property type="entry name" value="Sortase"/>
    <property type="match status" value="1"/>
</dbReference>
<name>A0A653XSN7_BACAB</name>
<protein>
    <recommendedName>
        <fullName evidence="6">Peptidase C60</fullName>
    </recommendedName>
</protein>
<dbReference type="CDD" id="cd05829">
    <property type="entry name" value="Sortase_F"/>
    <property type="match status" value="1"/>
</dbReference>
<sequence length="204" mass="22434">MKRWLFGILTLFIITGCASQSIDEKSSSETASSPEPMTAKQAKNQSHSHDTLKEEPSGIVPADISIPAIDVQAKVEKTTLSKDGSMGVPQNTDHTAWFEDGPKPGDKGNAVINGHVDNKWGPSVFYRLKELKKGDKVIVTSSSGEKRTFEVLKVKSYPREEKPNAFFGYAFTRNLNFITCTGTFDHAAGTHEKRLVVFTQLISS</sequence>
<feature type="active site" description="Acyl-thioester intermediate" evidence="2">
    <location>
        <position position="180"/>
    </location>
</feature>
<evidence type="ECO:0000256" key="2">
    <source>
        <dbReference type="PIRSR" id="PIRSR605754-1"/>
    </source>
</evidence>
<dbReference type="InterPro" id="IPR042001">
    <property type="entry name" value="Sortase_F"/>
</dbReference>
<dbReference type="PROSITE" id="PS51257">
    <property type="entry name" value="PROKAR_LIPOPROTEIN"/>
    <property type="match status" value="1"/>
</dbReference>
<evidence type="ECO:0008006" key="6">
    <source>
        <dbReference type="Google" id="ProtNLM"/>
    </source>
</evidence>